<dbReference type="Gene3D" id="3.10.490.20">
    <property type="match status" value="1"/>
</dbReference>
<dbReference type="InterPro" id="IPR035706">
    <property type="entry name" value="AAA_9"/>
</dbReference>
<dbReference type="InterPro" id="IPR041466">
    <property type="entry name" value="Dynein_AAA5_ext"/>
</dbReference>
<dbReference type="Pfam" id="PF12777">
    <property type="entry name" value="MT"/>
    <property type="match status" value="1"/>
</dbReference>
<comment type="subcellular location">
    <subcellularLocation>
        <location evidence="1">Cytoplasm</location>
        <location evidence="1">Cytoskeleton</location>
        <location evidence="1">Cilium axoneme</location>
    </subcellularLocation>
</comment>
<keyword evidence="13" id="KW-0966">Cell projection</keyword>
<dbReference type="InterPro" id="IPR003593">
    <property type="entry name" value="AAA+_ATPase"/>
</dbReference>
<keyword evidence="11" id="KW-0505">Motor protein</keyword>
<evidence type="ECO:0000256" key="7">
    <source>
        <dbReference type="ARBA" id="ARBA00022840"/>
    </source>
</evidence>
<dbReference type="Pfam" id="PF17852">
    <property type="entry name" value="Dynein_AAA_lid"/>
    <property type="match status" value="1"/>
</dbReference>
<protein>
    <submittedName>
        <fullName evidence="17">Oidioi.mRNA.OKI2018_I69.chr2.g8442.t1.cds</fullName>
    </submittedName>
</protein>
<dbReference type="InterPro" id="IPR042222">
    <property type="entry name" value="Dynein_2_N"/>
</dbReference>
<evidence type="ECO:0000256" key="8">
    <source>
        <dbReference type="ARBA" id="ARBA00023017"/>
    </source>
</evidence>
<dbReference type="InterPro" id="IPR042228">
    <property type="entry name" value="Dynein_linker_3"/>
</dbReference>
<keyword evidence="8" id="KW-0243">Dynein</keyword>
<dbReference type="Pfam" id="PF03028">
    <property type="entry name" value="Dynein_heavy"/>
    <property type="match status" value="1"/>
</dbReference>
<evidence type="ECO:0000259" key="16">
    <source>
        <dbReference type="SMART" id="SM00382"/>
    </source>
</evidence>
<dbReference type="Pfam" id="PF18198">
    <property type="entry name" value="AAA_lid_11"/>
    <property type="match status" value="1"/>
</dbReference>
<evidence type="ECO:0000256" key="12">
    <source>
        <dbReference type="ARBA" id="ARBA00023212"/>
    </source>
</evidence>
<dbReference type="InterPro" id="IPR042219">
    <property type="entry name" value="AAA_lid_11_sf"/>
</dbReference>
<dbReference type="InterPro" id="IPR043160">
    <property type="entry name" value="Dynein_C_barrel"/>
</dbReference>
<dbReference type="Gene3D" id="1.10.287.2620">
    <property type="match status" value="1"/>
</dbReference>
<dbReference type="PANTHER" id="PTHR46532">
    <property type="entry name" value="MALE FERTILITY FACTOR KL5"/>
    <property type="match status" value="1"/>
</dbReference>
<feature type="coiled-coil region" evidence="14">
    <location>
        <begin position="3158"/>
        <end position="3192"/>
    </location>
</feature>
<dbReference type="InterPro" id="IPR004273">
    <property type="entry name" value="Dynein_heavy_D6_P-loop"/>
</dbReference>
<dbReference type="Gene3D" id="6.10.140.1060">
    <property type="match status" value="1"/>
</dbReference>
<evidence type="ECO:0000256" key="14">
    <source>
        <dbReference type="SAM" id="Coils"/>
    </source>
</evidence>
<dbReference type="InterPro" id="IPR027417">
    <property type="entry name" value="P-loop_NTPase"/>
</dbReference>
<dbReference type="Gene3D" id="1.10.8.720">
    <property type="entry name" value="Region D6 of dynein motor"/>
    <property type="match status" value="1"/>
</dbReference>
<evidence type="ECO:0000313" key="17">
    <source>
        <dbReference type="EMBL" id="CAG5114386.1"/>
    </source>
</evidence>
<dbReference type="InterPro" id="IPR026983">
    <property type="entry name" value="DHC"/>
</dbReference>
<feature type="domain" description="AAA+ ATPase" evidence="16">
    <location>
        <begin position="2200"/>
        <end position="2331"/>
    </location>
</feature>
<evidence type="ECO:0000256" key="3">
    <source>
        <dbReference type="ARBA" id="ARBA00022490"/>
    </source>
</evidence>
<sequence length="5051" mass="576583">MSTQTGRAAKTVVTTDQMKDLQMRAKAIKEERRNNMDGRHSHLFGLVAHALEKTEEQITEIAIADDRWHLLEEFFKQGGSRKLMWYYQEPKLGEIGSANRSDSQSGVQKSMEPKLFLTTGREEMLRGKCLLFMRLNADKALTPRNMNEALFTQLDATGKGGVLQAISDYLKKVMLPHLRVQKSWGKLDAVGRAGQNKINQFLESVDRFNQGLESAQLSIANAFKLEEVDIGYNLDVALEQEGVGSPIGNSDFAAKLEQLMGVWCKQIELVLTESEQMRKEADDIGPSAELDHWKQRMTKFNSLLTAISTRRVKLVYATLAENKSKLCPVWMDLDRRVSDVANEARDNVKYLSTLDQYLGPLQTSDPMGMKELLPNLINSIRMIHTVSRYYNTSERMTSLFVKVTNQMIKSCRAYIMQGSNGKVWDQEQDDLLERIDGCVGLKNEYQTQFAKAKAKLMDESNRIPGNQEKHFDFSENYIFGKLENFCNRLECIKKVIVTLRVLSKLKALRVDGIDSILKNLEAFESNIKMRPGELDYKRSDWDNGYKDFLASIGRLEADLQSFIKDWIEKPVPTTKVLEILAMFQPLSKDINLNMQEAYQDMLRRYLKQDLNVARSAYNKQKTDPPAPKNFPPVAAKVAWARQLFKRIDEPMAVIRPLQAEFKILDTKDGKACIKTYNQIGTALIEYETMYHQLWIGSVASAREGLKGAILNRSGPEKEYEVSFNTDIYRLCKEGRFMKKIGLTVPPQSDELLISEERLRENHINVNLLIERFESTCRMVSPVMMPFLRFFIIRMENALRPGAALLTWDSLNVPNFIQESGKVIAETRELFVAVNDILDCRIDTMLKKIENTPMIELPEEPVRADKFVSLTAATVAKAEEVFVQASKNAESYVKELVELLESHYTKAEMDKLRHVAKTEHNPEWYYNLTAYFCARNTEAFVRCTRNSLDGLKRRLQQSKVRYGADEGGDGQLEKFPLFIADITLEIPQVVFSPSLDDIQQTVNKVVDMVLSGGKKVVLWEHFELVKKHQAIEQEAARKRGEDKLKQILEPKPFDRQLREHKDVIKSVIPLNTIISSLKTDAENLLRGFSTFQELWEIDPAEKVRRFEDEKPLYSDYGNQIRHYGILSSRISEIPESRTLGPIKFDTDLLNVSLTQECNNWKRAFGKALDKKASGDMDKIFDIVEDQKKRLGREIKDLDDIRNSMGALRELRENEVWIEMTIAPIEESYGILNRMDLVFNEGNQERVDTIGYAWKNTQAQAKMVQDSLAKIQGPFQENLILSVEKFHRDTSEFYSDFDTQGPLVEGIKPSEASDKVTVFQGRFDELWRKYVTYSGGEELFGMEVTEYPELQRISKELNLLQKLYGLYNQVLSSVDGYYEILWSDLNIDDINNQLLEFQARCRKLPPALKTWDAYKELSKKIDDFNECCPLLEAMSNDAMLRRHWDRIEMVTKCKFPVEEDSFALRDVMDAPLLENGEDIEDICISAGKERDIESKLKQIIGEWENQDLTFSQFKTRGELLFKGADISEIIVKLEDSLMILSSLLSNRYNAPFKAKIQEWNQKLSGSIEIIEQLLQVQNLWVYLEAVFVGGDIAKQLPQEAKRFSNIDKSWQKIMQKAHETTNVVKCCMGDDMYSQLLPHLLEQLEICQKSLTGYLEAKRLLFPRFFFVSDPALLEILGQASNCHTIQDHLLSLFDNVKEVVFDTKVYEKVLAMRSQEGEEVDMVTPVICTGNVETWLNTLMQTVHKTVHTIVRRAWQNLGDTGFDLLRFEDTFCAQVGLLGIQLLWTRDAENALNECRYDREIMKKTNDYFLELLNTLIDKTTQELTKLDRVKFETLITIHVHQRDIFNDMVQLKVRTPNDFEWQKQCRFYYDEDFDKCRISVTDVDFTYCDEYTGCTDRLVITPLTDRCYITLAQALGMDLGGAPAGPAGTGKTETTKDMGKCLGKYVVVFNCSDQMDFRGLGRIYKGLAQSGSWGCFDEFNRIELPVLSVAAQQIAIVLQCKKMKKTQFIFSDGDTVPMNPEFGLFITMNPGYAGRQELPENLKIMFRSCAMMVPDRQIIMRVKLASAGFRENQELSGKFFTLYKLCEEQLSKQVHYDFGLRNILSVLRTLGAEKRKNPTDPEIKTVMRVLRDMNMSKLVDEDEPLFLSLIDDLFPNIVLEVAGYPKLEEAIALHTEEALLELWPQWKLKVIQLYETQRVRHGMMVLGPSGAGKTTNIHTLMKAMGTTNDPGPHKEVRMNPKAITAPQMFGTLDVATNDWTDGIFSTLWRRSYKKKKGENMWLVLDGPVDAIWIENLNSVLDDSKTLTLANGDRIRMAPNTKIVFEPHNIDNASPATVSRNGMVFMSSSSLTWQPILGAWLKKIPMAQGDSLRTKFEVIWEETLVFLKQSCLPKMDLLDCMYIRQALDILLGLLPTQTEDFAKLKDAHLNSYFIFALMWSLGALLELEDRAKLEAFWRENQSISKMLPVITGDQTIFEFVPRNDSGEWEPWSVRVEKYDYPTDSVPDFNKILIPNVDNVRTDFLMGLIMKQEKAVLLIGEQGTAKTVMIQGYMSKYNIEEHVTKALNFSSTTTPGIFQQSIESYVEKRVGTTFGPAAGKKMTVFIDDINMPHINEWGDQITNEIVRQLMENKGFYNLEKPGDMIKIVDLQLVAAMIHPGRGRNDIPQRLKRQFNIFNCTLPSNNSIDQIFKTIGTGYFCGERGFSAEVTSMIEPLVGITRQLWQKTKIKMLPTPDKFHYIFNLRDLSRIWQGMLTIKADECSSKSDILSLWRHECTRVISDRFVSQNDRDWLDETADALIGEKFGESSIELIQKDKYFVDFMREAPEPTGEEPDDFDFSAPKVYEATTIQRLGEKLLEYQDVYNESIRGANMNLVFFEDAITHMVKISRIIRTPRGAAMLVGVGGSGKQSLTRLASHISGYKTFQITLSKSYNAGNLLEDLKIMYLWAGRDGQGVTFLFTDNEIKEESFLEYLNNVIATGELSGLFPKDEMDALLGEMIPIMKKEFPRHPPTQENLYEYFITRVRSNLHIVLCFSPVGEQFRTRSLKFPGLFSGCTMDWFFRWPKEALVQVAGSFMNDKSFKLEATEETKVQLVDVMGQIQDMVSEICDQYFERFRRRCHVTPKSFLSFLSGYKALYAQKLAHLSNQRDRMTTGLTKLAEAEDVVGELSIELEQKEKDLAVASAEAELVLKEVDKEKEAAGKTQAEVKVIADKAQALKDSIAADKAVAEGKLKEAEPALQAAEKALETIKPAHIATVKKLGKPPHLIMRIMDCVLILMGRRLNPITVDEEKGGIKPSWSESLKLMNDSSFLSMLLDFNKDTITDEMIDLLQPYFKADDYNLENAKKVSGDVAGLCTWTLAMADFFKINKEVLPLKAALAIQEAKLGKAEEELAAANEQLAGAEAALKKANDKYDAAMGHKKALEDDAAACQKKMDNASALIEGLGGEKIAWGEAESQFSDQIRRLVGDVLLANGFLSYSGPFNQEFRNKLLDGWRKKLNFHDIPFTEDLNLIKMLVDDPTIGEWNLQGLPSDELSIQNGIIVTSATRFPLLIDPQGQGKIWIKNREKDNELRITNLNHKYFRQHLEDALSLGQPLLIEDVGEEIDPALDNVLEKNFIKSGSTLKPWEIAEQFGGDTDKVPKVMRCKVGDKECDVLPTFRLYLTTKLANPSYTPERKSELETERVSLLEDVTANKRKKQELEDNLLYRLTSTQGSLVEDDDLIEVLRISKITAAEVKEKLDIAADTEIKINNAREEYRPVAFRGSIMYFLIVEMSLVNVMYQTSLKQFLVQFDYALERSKKSPITGKRIANIIEYLTEKVFLYTARGFYESDKFLYALLLTLKIDLNRGKISFEQFNTFIKGGASLDMNSVDPKPKKWILDSTWLNLVQLSRLPNFSQLLIQVTRNDKAWKAWFDSAEPEETTLPDGYQESLDIFSKLLLIRSWAPDRTTAQARKYITDSMGPVFADAVILSMDSMLAESDKRIPLLCFLSLGSDPTESIEKLAKQNNTTSRAISMGQGQEVHARRLLTTSFEDGGWILLQNCHLGLNYMDELLDQVTTNANVHENFRCWITTEPHPKFPINLLQNAIKYTAEPPQGLRAGLKRTYNLVTAETLELSNMPQWKPMLFTTAFLHSIVQERRKFGPLGWNIPYEFNQSDYNSAVQYVQNHLDDMDIKKGPTWKAVQYMFGEILYGGRVTDDLDKILLNTYCSAWMGDHMLKPEFKFKGEYIVPQCKTVADYHTYIDNLPLTDSPEVFGLHKNADITYQTNTSNSTLSTIVSIQPKESGGGSGESREAAVYRQADEMLAKIPTDFSPFEVKARLQKMGKNDPMNIFLRQEIDRLQRVISSVRITCSELRLAIDGTIIMSEQLQDALNQIYDARIPKVWAKISWDSSSLGFWFTELLDRYAQLSSWIFEKRPNCFWLTGFFNPQGFLTAMRQETTRAHNGWALDKVKLTNDITKMMLEDVTSPPPAELGGVYIHGLFVDGAGWDRKNMRLTESSPKVLYTALPVAHVYAINTSEPQAGVGGKKGQQNRLDVYFLSDASNNKKSRLVDITRKQAVHVNAPRSPTIRKAVDDAARASVKKIEYKIDKDLNHYKSLTVRGHNVCVNRFAESVFGIFKKAELDKASATTETVIELTIARKNNLEFYLDNLSDSEIKSLCQKIDGKKAFQNYRFARIATQLKLQEFAAKRRESIAREKSGKQLKKELKKENKTPLRKQAVHVNAPRSPTIRKAVDDAARASVKKIEYKIDKDLNHYKSLTVRGHYVCVNRFAESVFGIFKKAELDKASATTETVIELTIARKNNLEFYLDNLSDSEIKSLCQKIDGKKAFQNYRFARIATQLKLQEFAAKRRESIAREKSGKQLKKELKKENKTPLRKQAVHVNAPRSPTIRKAVDDAARASVKKIEYKIDKDLNHYKSLTVRGHYVCVNRFAESVFGIFKKAELDKASATTETVIELTIARKNNLEFYLDNLSDSEIKSLCQKIDGKKAFQNYRFARIATQLKLQEFAAKRRESIAREKSGKQLKKELKKENKTPLRSSLTKRRKIAKEL</sequence>
<dbReference type="InterPro" id="IPR035699">
    <property type="entry name" value="AAA_6"/>
</dbReference>
<dbReference type="SMART" id="SM00382">
    <property type="entry name" value="AAA"/>
    <property type="match status" value="3"/>
</dbReference>
<comment type="similarity">
    <text evidence="2">Belongs to the dynein heavy chain family.</text>
</comment>
<gene>
    <name evidence="17" type="ORF">OKIOD_LOCUS17207</name>
</gene>
<dbReference type="Gene3D" id="1.20.920.30">
    <property type="match status" value="1"/>
</dbReference>
<feature type="domain" description="AAA+ ATPase" evidence="16">
    <location>
        <begin position="1920"/>
        <end position="2057"/>
    </location>
</feature>
<feature type="compositionally biased region" description="Basic and acidic residues" evidence="15">
    <location>
        <begin position="5018"/>
        <end position="5035"/>
    </location>
</feature>
<dbReference type="Gene3D" id="3.40.50.300">
    <property type="entry name" value="P-loop containing nucleotide triphosphate hydrolases"/>
    <property type="match status" value="5"/>
</dbReference>
<keyword evidence="6" id="KW-0547">Nucleotide-binding</keyword>
<dbReference type="Gene3D" id="1.10.472.130">
    <property type="match status" value="1"/>
</dbReference>
<dbReference type="InterPro" id="IPR041228">
    <property type="entry name" value="Dynein_C"/>
</dbReference>
<feature type="domain" description="AAA+ ATPase" evidence="16">
    <location>
        <begin position="2531"/>
        <end position="2679"/>
    </location>
</feature>
<keyword evidence="10" id="KW-0969">Cilium</keyword>
<evidence type="ECO:0000256" key="2">
    <source>
        <dbReference type="ARBA" id="ARBA00008887"/>
    </source>
</evidence>
<dbReference type="InterPro" id="IPR056759">
    <property type="entry name" value="DYH2-5-8_CC"/>
</dbReference>
<evidence type="ECO:0000256" key="11">
    <source>
        <dbReference type="ARBA" id="ARBA00023175"/>
    </source>
</evidence>
<keyword evidence="12" id="KW-0206">Cytoskeleton</keyword>
<reference evidence="17 18" key="1">
    <citation type="submission" date="2021-04" db="EMBL/GenBank/DDBJ databases">
        <authorList>
            <person name="Bliznina A."/>
        </authorList>
    </citation>
    <scope>NUCLEOTIDE SEQUENCE [LARGE SCALE GENOMIC DNA]</scope>
</reference>
<dbReference type="Pfam" id="PF12780">
    <property type="entry name" value="AAA_8"/>
    <property type="match status" value="1"/>
</dbReference>
<dbReference type="Gene3D" id="1.20.58.1120">
    <property type="match status" value="1"/>
</dbReference>
<keyword evidence="9 14" id="KW-0175">Coiled coil</keyword>
<dbReference type="Gene3D" id="1.10.8.1220">
    <property type="match status" value="1"/>
</dbReference>
<dbReference type="Pfam" id="PF08393">
    <property type="entry name" value="DHC_N2"/>
    <property type="match status" value="1"/>
</dbReference>
<feature type="compositionally biased region" description="Basic and acidic residues" evidence="15">
    <location>
        <begin position="4857"/>
        <end position="4874"/>
    </location>
</feature>
<accession>A0ABN7TGV8</accession>
<dbReference type="Pfam" id="PF12781">
    <property type="entry name" value="AAA_9"/>
    <property type="match status" value="1"/>
</dbReference>
<evidence type="ECO:0000256" key="15">
    <source>
        <dbReference type="SAM" id="MobiDB-lite"/>
    </source>
</evidence>
<dbReference type="Gene3D" id="1.20.140.100">
    <property type="entry name" value="Dynein heavy chain, N-terminal domain 2"/>
    <property type="match status" value="1"/>
</dbReference>
<keyword evidence="4" id="KW-0493">Microtubule</keyword>
<evidence type="ECO:0000256" key="9">
    <source>
        <dbReference type="ARBA" id="ARBA00023054"/>
    </source>
</evidence>
<evidence type="ECO:0000256" key="6">
    <source>
        <dbReference type="ARBA" id="ARBA00022741"/>
    </source>
</evidence>
<dbReference type="InterPro" id="IPR013602">
    <property type="entry name" value="Dynein_heavy_linker"/>
</dbReference>
<feature type="region of interest" description="Disordered" evidence="15">
    <location>
        <begin position="5018"/>
        <end position="5051"/>
    </location>
</feature>
<proteinExistence type="inferred from homology"/>
<organism evidence="17 18">
    <name type="scientific">Oikopleura dioica</name>
    <name type="common">Tunicate</name>
    <dbReference type="NCBI Taxonomy" id="34765"/>
    <lineage>
        <taxon>Eukaryota</taxon>
        <taxon>Metazoa</taxon>
        <taxon>Chordata</taxon>
        <taxon>Tunicata</taxon>
        <taxon>Appendicularia</taxon>
        <taxon>Copelata</taxon>
        <taxon>Oikopleuridae</taxon>
        <taxon>Oikopleura</taxon>
    </lineage>
</organism>
<keyword evidence="7" id="KW-0067">ATP-binding</keyword>
<dbReference type="InterPro" id="IPR041658">
    <property type="entry name" value="AAA_lid_11"/>
</dbReference>
<dbReference type="Pfam" id="PF12775">
    <property type="entry name" value="AAA_7"/>
    <property type="match status" value="1"/>
</dbReference>
<keyword evidence="5" id="KW-0677">Repeat</keyword>
<dbReference type="Gene3D" id="1.20.920.20">
    <property type="match status" value="1"/>
</dbReference>
<dbReference type="InterPro" id="IPR041589">
    <property type="entry name" value="DNAH3_AAA_lid_1"/>
</dbReference>
<dbReference type="InterPro" id="IPR013594">
    <property type="entry name" value="Dynein_heavy_tail"/>
</dbReference>
<dbReference type="Pfam" id="PF12774">
    <property type="entry name" value="AAA_6"/>
    <property type="match status" value="1"/>
</dbReference>
<evidence type="ECO:0000256" key="13">
    <source>
        <dbReference type="ARBA" id="ARBA00023273"/>
    </source>
</evidence>
<dbReference type="InterPro" id="IPR024317">
    <property type="entry name" value="Dynein_heavy_chain_D4_dom"/>
</dbReference>
<evidence type="ECO:0000256" key="1">
    <source>
        <dbReference type="ARBA" id="ARBA00004430"/>
    </source>
</evidence>
<feature type="region of interest" description="Disordered" evidence="15">
    <location>
        <begin position="4857"/>
        <end position="4879"/>
    </location>
</feature>
<dbReference type="SUPFAM" id="SSF52540">
    <property type="entry name" value="P-loop containing nucleoside triphosphate hydrolases"/>
    <property type="match status" value="4"/>
</dbReference>
<evidence type="ECO:0000256" key="10">
    <source>
        <dbReference type="ARBA" id="ARBA00023069"/>
    </source>
</evidence>
<evidence type="ECO:0000256" key="4">
    <source>
        <dbReference type="ARBA" id="ARBA00022701"/>
    </source>
</evidence>
<dbReference type="EMBL" id="OU015567">
    <property type="protein sequence ID" value="CAG5114386.1"/>
    <property type="molecule type" value="Genomic_DNA"/>
</dbReference>
<dbReference type="InterPro" id="IPR043157">
    <property type="entry name" value="Dynein_AAA1S"/>
</dbReference>
<dbReference type="Gene3D" id="1.10.8.710">
    <property type="match status" value="1"/>
</dbReference>
<dbReference type="InterPro" id="IPR024743">
    <property type="entry name" value="Dynein_HC_stalk"/>
</dbReference>
<dbReference type="Gene3D" id="3.20.180.20">
    <property type="entry name" value="Dynein heavy chain, N-terminal domain 2"/>
    <property type="match status" value="1"/>
</dbReference>
<dbReference type="Pfam" id="PF18199">
    <property type="entry name" value="Dynein_C"/>
    <property type="match status" value="1"/>
</dbReference>
<feature type="compositionally biased region" description="Basic and acidic residues" evidence="15">
    <location>
        <begin position="4696"/>
        <end position="4713"/>
    </location>
</feature>
<dbReference type="Gene3D" id="1.20.1270.280">
    <property type="match status" value="1"/>
</dbReference>
<feature type="compositionally biased region" description="Basic residues" evidence="15">
    <location>
        <begin position="5041"/>
        <end position="5051"/>
    </location>
</feature>
<keyword evidence="18" id="KW-1185">Reference proteome</keyword>
<name>A0ABN7TGV8_OIKDI</name>
<dbReference type="Pfam" id="PF08385">
    <property type="entry name" value="DHC_N1"/>
    <property type="match status" value="1"/>
</dbReference>
<feature type="coiled-coil region" evidence="14">
    <location>
        <begin position="3378"/>
        <end position="3440"/>
    </location>
</feature>
<evidence type="ECO:0000313" key="18">
    <source>
        <dbReference type="Proteomes" id="UP001158576"/>
    </source>
</evidence>
<dbReference type="Pfam" id="PF17857">
    <property type="entry name" value="AAA_lid_1"/>
    <property type="match status" value="1"/>
</dbReference>
<dbReference type="Pfam" id="PF25007">
    <property type="entry name" value="DYH2-5-8_CC"/>
    <property type="match status" value="1"/>
</dbReference>
<dbReference type="PANTHER" id="PTHR46532:SF13">
    <property type="entry name" value="CYTOPLASMIC DYNEIN 1 HEAVY CHAIN 1"/>
    <property type="match status" value="1"/>
</dbReference>
<keyword evidence="3" id="KW-0963">Cytoplasm</keyword>
<dbReference type="Proteomes" id="UP001158576">
    <property type="component" value="Chromosome 2"/>
</dbReference>
<feature type="region of interest" description="Disordered" evidence="15">
    <location>
        <begin position="4696"/>
        <end position="4717"/>
    </location>
</feature>
<evidence type="ECO:0000256" key="5">
    <source>
        <dbReference type="ARBA" id="ARBA00022737"/>
    </source>
</evidence>